<dbReference type="Gene3D" id="3.20.20.150">
    <property type="entry name" value="Divalent-metal-dependent TIM barrel enzymes"/>
    <property type="match status" value="1"/>
</dbReference>
<name>A0A165XY52_9HYPH</name>
<dbReference type="AlphaFoldDB" id="A0A165XY52"/>
<evidence type="ECO:0000313" key="3">
    <source>
        <dbReference type="Proteomes" id="UP000076577"/>
    </source>
</evidence>
<proteinExistence type="predicted"/>
<reference evidence="2 3" key="1">
    <citation type="journal article" date="2016" name="Front. Microbiol.">
        <title>Comparative Genomic Analysis Reveals a Diverse Repertoire of Genes Involved in Prokaryote-Eukaryote Interactions within the Pseudovibrio Genus.</title>
        <authorList>
            <person name="Romano S."/>
            <person name="Fernandez-Guerra A."/>
            <person name="Reen F.J."/>
            <person name="Glockner F.O."/>
            <person name="Crowley S.P."/>
            <person name="O'Sullivan O."/>
            <person name="Cotter P.D."/>
            <person name="Adams C."/>
            <person name="Dobson A.D."/>
            <person name="O'Gara F."/>
        </authorList>
    </citation>
    <scope>NUCLEOTIDE SEQUENCE [LARGE SCALE GENOMIC DNA]</scope>
    <source>
        <strain evidence="2 3">Ad2</strain>
    </source>
</reference>
<dbReference type="Pfam" id="PF01261">
    <property type="entry name" value="AP_endonuc_2"/>
    <property type="match status" value="1"/>
</dbReference>
<dbReference type="SUPFAM" id="SSF51658">
    <property type="entry name" value="Xylose isomerase-like"/>
    <property type="match status" value="1"/>
</dbReference>
<dbReference type="GO" id="GO:0050114">
    <property type="term" value="F:myo-inosose-2 dehydratase activity"/>
    <property type="evidence" value="ECO:0007669"/>
    <property type="project" value="UniProtKB-EC"/>
</dbReference>
<keyword evidence="2" id="KW-0456">Lyase</keyword>
<dbReference type="EC" id="4.2.1.44" evidence="2"/>
<protein>
    <submittedName>
        <fullName evidence="2">Inosose dehydratase</fullName>
        <ecNumber evidence="2">4.2.1.44</ecNumber>
    </submittedName>
</protein>
<gene>
    <name evidence="2" type="primary">iolE_3</name>
    <name evidence="2" type="ORF">PsAD2_02629</name>
</gene>
<keyword evidence="3" id="KW-1185">Reference proteome</keyword>
<dbReference type="InterPro" id="IPR013022">
    <property type="entry name" value="Xyl_isomerase-like_TIM-brl"/>
</dbReference>
<dbReference type="Proteomes" id="UP000076577">
    <property type="component" value="Unassembled WGS sequence"/>
</dbReference>
<dbReference type="PANTHER" id="PTHR12110">
    <property type="entry name" value="HYDROXYPYRUVATE ISOMERASE"/>
    <property type="match status" value="1"/>
</dbReference>
<dbReference type="InterPro" id="IPR036237">
    <property type="entry name" value="Xyl_isomerase-like_sf"/>
</dbReference>
<feature type="domain" description="Xylose isomerase-like TIM barrel" evidence="1">
    <location>
        <begin position="141"/>
        <end position="357"/>
    </location>
</feature>
<dbReference type="PATRIC" id="fig|989403.3.peg.2813"/>
<dbReference type="EMBL" id="LMCB01000023">
    <property type="protein sequence ID" value="KZL18237.1"/>
    <property type="molecule type" value="Genomic_DNA"/>
</dbReference>
<sequence length="394" mass="44558">MQSPLLPQQCKSVPHSFRPIQYCKTNVLGQAVVPIGLLVDFANDVLDYLFKTLLIAIRHNDRVLTLAMAHHFITGEHQHLDIFIGAFFPANVLAIALDPKSNPKFQRLTFVCGCCFTHLQVQLIAVHPAYDQMFDGFAAQHVRSKPKARQQWAVQQMLYAAQASQNFGISDHVRFSGALAWPYIYPRPQRPAGLVEEAFHELARRWTPILSAFDEAGVNVCYKIHPGEDLHDGNTFEMFLERVNNHPRANILYDPTHFLMQQLDYHGFLDVYADRIKMFHVKDAEFNASPKQGVYSGYQSWVNRAGRFRFLGDGQVDFEAIFSKLTAMNSDGRAVMEWECALKHPEQGAAEGAGFIADRIIRVTDHAFDDFAGADTDDAINRNILGLLVMEHAI</sequence>
<dbReference type="InterPro" id="IPR050312">
    <property type="entry name" value="IolE/XylAMocC-like"/>
</dbReference>
<dbReference type="PANTHER" id="PTHR12110:SF21">
    <property type="entry name" value="XYLOSE ISOMERASE-LIKE TIM BARREL DOMAIN-CONTAINING PROTEIN"/>
    <property type="match status" value="1"/>
</dbReference>
<organism evidence="2 3">
    <name type="scientific">Pseudovibrio axinellae</name>
    <dbReference type="NCBI Taxonomy" id="989403"/>
    <lineage>
        <taxon>Bacteria</taxon>
        <taxon>Pseudomonadati</taxon>
        <taxon>Pseudomonadota</taxon>
        <taxon>Alphaproteobacteria</taxon>
        <taxon>Hyphomicrobiales</taxon>
        <taxon>Stappiaceae</taxon>
        <taxon>Pseudovibrio</taxon>
    </lineage>
</organism>
<comment type="caution">
    <text evidence="2">The sequence shown here is derived from an EMBL/GenBank/DDBJ whole genome shotgun (WGS) entry which is preliminary data.</text>
</comment>
<accession>A0A165XY52</accession>
<dbReference type="STRING" id="989403.SAMN05421798_1184"/>
<evidence type="ECO:0000259" key="1">
    <source>
        <dbReference type="Pfam" id="PF01261"/>
    </source>
</evidence>
<evidence type="ECO:0000313" key="2">
    <source>
        <dbReference type="EMBL" id="KZL18237.1"/>
    </source>
</evidence>